<gene>
    <name evidence="2" type="ORF">RM531_04105</name>
</gene>
<reference evidence="2 3" key="1">
    <citation type="submission" date="2023-09" db="EMBL/GenBank/DDBJ databases">
        <authorList>
            <person name="Rey-Velasco X."/>
        </authorList>
    </citation>
    <scope>NUCLEOTIDE SEQUENCE [LARGE SCALE GENOMIC DNA]</scope>
    <source>
        <strain evidence="2 3">P385</strain>
    </source>
</reference>
<keyword evidence="1" id="KW-0732">Signal</keyword>
<proteinExistence type="predicted"/>
<evidence type="ECO:0000313" key="3">
    <source>
        <dbReference type="Proteomes" id="UP001259982"/>
    </source>
</evidence>
<evidence type="ECO:0000313" key="2">
    <source>
        <dbReference type="EMBL" id="MDT0617647.1"/>
    </source>
</evidence>
<evidence type="ECO:0008006" key="4">
    <source>
        <dbReference type="Google" id="ProtNLM"/>
    </source>
</evidence>
<comment type="caution">
    <text evidence="2">The sequence shown here is derived from an EMBL/GenBank/DDBJ whole genome shotgun (WGS) entry which is preliminary data.</text>
</comment>
<organism evidence="2 3">
    <name type="scientific">Spectribacter acetivorans</name>
    <dbReference type="NCBI Taxonomy" id="3075603"/>
    <lineage>
        <taxon>Bacteria</taxon>
        <taxon>Pseudomonadati</taxon>
        <taxon>Pseudomonadota</taxon>
        <taxon>Gammaproteobacteria</taxon>
        <taxon>Salinisphaerales</taxon>
        <taxon>Salinisphaeraceae</taxon>
        <taxon>Spectribacter</taxon>
    </lineage>
</organism>
<dbReference type="RefSeq" id="WP_311657510.1">
    <property type="nucleotide sequence ID" value="NZ_JAVRHY010000003.1"/>
</dbReference>
<feature type="chain" id="PRO_5045882496" description="DUF4412 domain-containing protein" evidence="1">
    <location>
        <begin position="18"/>
        <end position="234"/>
    </location>
</feature>
<evidence type="ECO:0000256" key="1">
    <source>
        <dbReference type="SAM" id="SignalP"/>
    </source>
</evidence>
<dbReference type="Proteomes" id="UP001259982">
    <property type="component" value="Unassembled WGS sequence"/>
</dbReference>
<dbReference type="EMBL" id="JAVRHY010000003">
    <property type="protein sequence ID" value="MDT0617647.1"/>
    <property type="molecule type" value="Genomic_DNA"/>
</dbReference>
<accession>A0ABU3B5C1</accession>
<keyword evidence="3" id="KW-1185">Reference proteome</keyword>
<name>A0ABU3B5C1_9GAMM</name>
<feature type="signal peptide" evidence="1">
    <location>
        <begin position="1"/>
        <end position="17"/>
    </location>
</feature>
<sequence>MPRFSALVLLAFSTAAAAGGTATVEVTGDNAAGGNMTMRWQDADNVRIDPPNQPAYMLLRGGKAYTVMSTGGRTIVMDLASISNMPGGGPGGMGSPDMGGTSAISRATAVSDIDATGKRETIAGIEGETYTVTWTDADGTSHSGDAVLSDNGTVVEMSQAFGGFIEAMAAIGNNKPAGDAISEKLAAEGLGVLRFENQFRLAEISDETPSADTFELPAKPMNLQDMMKGMQPSQ</sequence>
<protein>
    <recommendedName>
        <fullName evidence="4">DUF4412 domain-containing protein</fullName>
    </recommendedName>
</protein>